<name>A0A6J4T5U1_9ACTN</name>
<dbReference type="AlphaFoldDB" id="A0A6J4T5U1"/>
<sequence>APTGRTSLPQRGMDPGDRLDRPLHDGAGQPRGGRGAALHPRGPRRLHRVPPVDGQRVHAHLRRPAHHGRGARRPLRPPADVLHRARRLHAVERPRRPRAVHRRARGGPRGAGRGCRHGHAAHADAALRGVPGRAARDGPRHLGRGLRARRRARAVRRRRGGGGDRLELDLLAQRPDRHRPPAARRAQADGVLRAREGTRSARPRPRRGRPLRPHVRHRPRRDAGLDEHHGRRLPCGRRGARGRLPGLGGPRRGAHAAAAVLPLARLRGDQRRGLRDVLRGLRGDLPALAVLPDRPGLRPLRGRAADAAVDGHADARGPDRRRPERPDRVPPAHGRGAGAPGRRDRLARRGDLGRRRLRRHRGPVR</sequence>
<feature type="compositionally biased region" description="Basic residues" evidence="1">
    <location>
        <begin position="201"/>
        <end position="220"/>
    </location>
</feature>
<feature type="compositionally biased region" description="Basic and acidic residues" evidence="1">
    <location>
        <begin position="161"/>
        <end position="179"/>
    </location>
</feature>
<feature type="region of interest" description="Disordered" evidence="1">
    <location>
        <begin position="131"/>
        <end position="253"/>
    </location>
</feature>
<feature type="non-terminal residue" evidence="2">
    <location>
        <position position="365"/>
    </location>
</feature>
<feature type="compositionally biased region" description="Basic and acidic residues" evidence="1">
    <location>
        <begin position="341"/>
        <end position="354"/>
    </location>
</feature>
<organism evidence="2">
    <name type="scientific">uncultured Solirubrobacteraceae bacterium</name>
    <dbReference type="NCBI Taxonomy" id="1162706"/>
    <lineage>
        <taxon>Bacteria</taxon>
        <taxon>Bacillati</taxon>
        <taxon>Actinomycetota</taxon>
        <taxon>Thermoleophilia</taxon>
        <taxon>Solirubrobacterales</taxon>
        <taxon>Solirubrobacteraceae</taxon>
        <taxon>environmental samples</taxon>
    </lineage>
</organism>
<feature type="compositionally biased region" description="Basic residues" evidence="1">
    <location>
        <begin position="355"/>
        <end position="365"/>
    </location>
</feature>
<feature type="region of interest" description="Disordered" evidence="1">
    <location>
        <begin position="1"/>
        <end position="78"/>
    </location>
</feature>
<evidence type="ECO:0000313" key="2">
    <source>
        <dbReference type="EMBL" id="CAA9514772.1"/>
    </source>
</evidence>
<feature type="non-terminal residue" evidence="2">
    <location>
        <position position="1"/>
    </location>
</feature>
<accession>A0A6J4T5U1</accession>
<protein>
    <submittedName>
        <fullName evidence="2">Uncharacterized MFS-type transporter</fullName>
    </submittedName>
</protein>
<gene>
    <name evidence="2" type="ORF">AVDCRST_MAG13-3005</name>
</gene>
<feature type="compositionally biased region" description="Basic and acidic residues" evidence="1">
    <location>
        <begin position="309"/>
        <end position="330"/>
    </location>
</feature>
<feature type="compositionally biased region" description="Basic residues" evidence="1">
    <location>
        <begin position="141"/>
        <end position="160"/>
    </location>
</feature>
<feature type="compositionally biased region" description="Basic residues" evidence="1">
    <location>
        <begin position="95"/>
        <end position="106"/>
    </location>
</feature>
<dbReference type="EMBL" id="CADCVO010000489">
    <property type="protein sequence ID" value="CAA9514772.1"/>
    <property type="molecule type" value="Genomic_DNA"/>
</dbReference>
<feature type="region of interest" description="Disordered" evidence="1">
    <location>
        <begin position="292"/>
        <end position="365"/>
    </location>
</feature>
<feature type="compositionally biased region" description="Basic and acidic residues" evidence="1">
    <location>
        <begin position="14"/>
        <end position="24"/>
    </location>
</feature>
<feature type="compositionally biased region" description="Basic residues" evidence="1">
    <location>
        <begin position="230"/>
        <end position="241"/>
    </location>
</feature>
<feature type="compositionally biased region" description="Basic residues" evidence="1">
    <location>
        <begin position="57"/>
        <end position="75"/>
    </location>
</feature>
<feature type="region of interest" description="Disordered" evidence="1">
    <location>
        <begin position="95"/>
        <end position="117"/>
    </location>
</feature>
<proteinExistence type="predicted"/>
<reference evidence="2" key="1">
    <citation type="submission" date="2020-02" db="EMBL/GenBank/DDBJ databases">
        <authorList>
            <person name="Meier V. D."/>
        </authorList>
    </citation>
    <scope>NUCLEOTIDE SEQUENCE</scope>
    <source>
        <strain evidence="2">AVDCRST_MAG13</strain>
    </source>
</reference>
<evidence type="ECO:0000256" key="1">
    <source>
        <dbReference type="SAM" id="MobiDB-lite"/>
    </source>
</evidence>